<dbReference type="AlphaFoldDB" id="A0AA39NCK3"/>
<evidence type="ECO:0000313" key="3">
    <source>
        <dbReference type="Proteomes" id="UP001175211"/>
    </source>
</evidence>
<sequence length="241" mass="26995">MWLGIRSSHPSHVAIQHTAFVAFDACPNLLRYADTFIGCTVQISRRSPALVGRTSYSVKAAVVDYITCTKFGPRGIIFPSRKTTGKLGNVTIDDGGISRKRGAVERDRWRTGDTVREASLSRVLTEKLPPLPTAAFLRMVRLSIHTEHLMRRHRREIDAKFYLVEEVSHPRPQSAESTRVEFLDDGVPPTKGFDGEDVRGQKRPSASMNAFAASVVPKLESCSRCLPDEHPKRRTPDWKSL</sequence>
<feature type="compositionally biased region" description="Basic and acidic residues" evidence="1">
    <location>
        <begin position="226"/>
        <end position="241"/>
    </location>
</feature>
<gene>
    <name evidence="2" type="ORF">EV420DRAFT_1476860</name>
</gene>
<name>A0AA39NCK3_ARMTA</name>
<evidence type="ECO:0000313" key="2">
    <source>
        <dbReference type="EMBL" id="KAK0463119.1"/>
    </source>
</evidence>
<organism evidence="2 3">
    <name type="scientific">Armillaria tabescens</name>
    <name type="common">Ringless honey mushroom</name>
    <name type="synonym">Agaricus tabescens</name>
    <dbReference type="NCBI Taxonomy" id="1929756"/>
    <lineage>
        <taxon>Eukaryota</taxon>
        <taxon>Fungi</taxon>
        <taxon>Dikarya</taxon>
        <taxon>Basidiomycota</taxon>
        <taxon>Agaricomycotina</taxon>
        <taxon>Agaricomycetes</taxon>
        <taxon>Agaricomycetidae</taxon>
        <taxon>Agaricales</taxon>
        <taxon>Marasmiineae</taxon>
        <taxon>Physalacriaceae</taxon>
        <taxon>Desarmillaria</taxon>
    </lineage>
</organism>
<dbReference type="Proteomes" id="UP001175211">
    <property type="component" value="Unassembled WGS sequence"/>
</dbReference>
<feature type="region of interest" description="Disordered" evidence="1">
    <location>
        <begin position="184"/>
        <end position="206"/>
    </location>
</feature>
<feature type="region of interest" description="Disordered" evidence="1">
    <location>
        <begin position="222"/>
        <end position="241"/>
    </location>
</feature>
<keyword evidence="3" id="KW-1185">Reference proteome</keyword>
<accession>A0AA39NCK3</accession>
<comment type="caution">
    <text evidence="2">The sequence shown here is derived from an EMBL/GenBank/DDBJ whole genome shotgun (WGS) entry which is preliminary data.</text>
</comment>
<proteinExistence type="predicted"/>
<dbReference type="EMBL" id="JAUEPS010000008">
    <property type="protein sequence ID" value="KAK0463119.1"/>
    <property type="molecule type" value="Genomic_DNA"/>
</dbReference>
<dbReference type="RefSeq" id="XP_060334585.1">
    <property type="nucleotide sequence ID" value="XM_060469361.1"/>
</dbReference>
<reference evidence="2" key="1">
    <citation type="submission" date="2023-06" db="EMBL/GenBank/DDBJ databases">
        <authorList>
            <consortium name="Lawrence Berkeley National Laboratory"/>
            <person name="Ahrendt S."/>
            <person name="Sahu N."/>
            <person name="Indic B."/>
            <person name="Wong-Bajracharya J."/>
            <person name="Merenyi Z."/>
            <person name="Ke H.-M."/>
            <person name="Monk M."/>
            <person name="Kocsube S."/>
            <person name="Drula E."/>
            <person name="Lipzen A."/>
            <person name="Balint B."/>
            <person name="Henrissat B."/>
            <person name="Andreopoulos B."/>
            <person name="Martin F.M."/>
            <person name="Harder C.B."/>
            <person name="Rigling D."/>
            <person name="Ford K.L."/>
            <person name="Foster G.D."/>
            <person name="Pangilinan J."/>
            <person name="Papanicolaou A."/>
            <person name="Barry K."/>
            <person name="LaButti K."/>
            <person name="Viragh M."/>
            <person name="Koriabine M."/>
            <person name="Yan M."/>
            <person name="Riley R."/>
            <person name="Champramary S."/>
            <person name="Plett K.L."/>
            <person name="Tsai I.J."/>
            <person name="Slot J."/>
            <person name="Sipos G."/>
            <person name="Plett J."/>
            <person name="Nagy L.G."/>
            <person name="Grigoriev I.V."/>
        </authorList>
    </citation>
    <scope>NUCLEOTIDE SEQUENCE</scope>
    <source>
        <strain evidence="2">CCBAS 213</strain>
    </source>
</reference>
<dbReference type="GeneID" id="85352909"/>
<protein>
    <submittedName>
        <fullName evidence="2">Uncharacterized protein</fullName>
    </submittedName>
</protein>
<evidence type="ECO:0000256" key="1">
    <source>
        <dbReference type="SAM" id="MobiDB-lite"/>
    </source>
</evidence>